<dbReference type="Pfam" id="PF00990">
    <property type="entry name" value="GGDEF"/>
    <property type="match status" value="1"/>
</dbReference>
<dbReference type="InterPro" id="IPR050595">
    <property type="entry name" value="Bact_response_regulator"/>
</dbReference>
<dbReference type="PROSITE" id="PS50110">
    <property type="entry name" value="RESPONSE_REGULATORY"/>
    <property type="match status" value="1"/>
</dbReference>
<dbReference type="SUPFAM" id="SSF55073">
    <property type="entry name" value="Nucleotide cyclase"/>
    <property type="match status" value="1"/>
</dbReference>
<dbReference type="NCBIfam" id="TIGR00254">
    <property type="entry name" value="GGDEF"/>
    <property type="match status" value="1"/>
</dbReference>
<evidence type="ECO:0000259" key="4">
    <source>
        <dbReference type="PROSITE" id="PS50887"/>
    </source>
</evidence>
<dbReference type="SMART" id="SM00448">
    <property type="entry name" value="REC"/>
    <property type="match status" value="1"/>
</dbReference>
<dbReference type="Gene3D" id="3.40.50.2300">
    <property type="match status" value="1"/>
</dbReference>
<dbReference type="Proteomes" id="UP001249020">
    <property type="component" value="Unassembled WGS sequence"/>
</dbReference>
<sequence length="300" mass="33312">MNNKSKVLIIDDDLTNLEIVSQILKSEYTVKTSHLPPEGIEAIESFAPDLILMDVKMPGMDGFSVCNEIKQNPKTKDIPVIFLSAFALADFQEKGFAAGAVDYITKPFIGEILKARIRAHCQTHTKLANYRNQVQFDASTLNQNNQKFHQQLRFECARARRAKGSLGLLVFKVDDFEYKLADYEAEEMTTVLIEMTNTVSRAAARPYDQCVRVGENEFAVILPEADLQGSVLVANRIKQTLSQEAVSFDIAGNDLLTITIGASSLTPESPNDFIALYDDAKDALQKTKLSGKHNTIVFNG</sequence>
<dbReference type="PROSITE" id="PS50887">
    <property type="entry name" value="GGDEF"/>
    <property type="match status" value="1"/>
</dbReference>
<organism evidence="5 6">
    <name type="scientific">Brumicola blandensis</name>
    <dbReference type="NCBI Taxonomy" id="3075611"/>
    <lineage>
        <taxon>Bacteria</taxon>
        <taxon>Pseudomonadati</taxon>
        <taxon>Pseudomonadota</taxon>
        <taxon>Gammaproteobacteria</taxon>
        <taxon>Alteromonadales</taxon>
        <taxon>Alteromonadaceae</taxon>
        <taxon>Brumicola</taxon>
    </lineage>
</organism>
<proteinExistence type="predicted"/>
<accession>A0AAW8R1C4</accession>
<dbReference type="SUPFAM" id="SSF52172">
    <property type="entry name" value="CheY-like"/>
    <property type="match status" value="1"/>
</dbReference>
<dbReference type="PANTHER" id="PTHR44591">
    <property type="entry name" value="STRESS RESPONSE REGULATOR PROTEIN 1"/>
    <property type="match status" value="1"/>
</dbReference>
<dbReference type="Gene3D" id="3.30.70.270">
    <property type="match status" value="1"/>
</dbReference>
<evidence type="ECO:0000256" key="2">
    <source>
        <dbReference type="PROSITE-ProRule" id="PRU00169"/>
    </source>
</evidence>
<feature type="domain" description="GGDEF" evidence="4">
    <location>
        <begin position="164"/>
        <end position="300"/>
    </location>
</feature>
<dbReference type="Pfam" id="PF00072">
    <property type="entry name" value="Response_reg"/>
    <property type="match status" value="1"/>
</dbReference>
<keyword evidence="1 2" id="KW-0597">Phosphoprotein</keyword>
<dbReference type="InterPro" id="IPR011006">
    <property type="entry name" value="CheY-like_superfamily"/>
</dbReference>
<dbReference type="InterPro" id="IPR043128">
    <property type="entry name" value="Rev_trsase/Diguanyl_cyclase"/>
</dbReference>
<comment type="caution">
    <text evidence="5">The sequence shown here is derived from an EMBL/GenBank/DDBJ whole genome shotgun (WGS) entry which is preliminary data.</text>
</comment>
<dbReference type="RefSeq" id="WP_311361986.1">
    <property type="nucleotide sequence ID" value="NZ_JAVRIE010000004.1"/>
</dbReference>
<feature type="modified residue" description="4-aspartylphosphate" evidence="2">
    <location>
        <position position="54"/>
    </location>
</feature>
<dbReference type="InterPro" id="IPR001789">
    <property type="entry name" value="Sig_transdc_resp-reg_receiver"/>
</dbReference>
<evidence type="ECO:0000259" key="3">
    <source>
        <dbReference type="PROSITE" id="PS50110"/>
    </source>
</evidence>
<evidence type="ECO:0000313" key="6">
    <source>
        <dbReference type="Proteomes" id="UP001249020"/>
    </source>
</evidence>
<dbReference type="PANTHER" id="PTHR44591:SF3">
    <property type="entry name" value="RESPONSE REGULATORY DOMAIN-CONTAINING PROTEIN"/>
    <property type="match status" value="1"/>
</dbReference>
<keyword evidence="6" id="KW-1185">Reference proteome</keyword>
<feature type="domain" description="Response regulatory" evidence="3">
    <location>
        <begin position="6"/>
        <end position="121"/>
    </location>
</feature>
<dbReference type="InterPro" id="IPR029787">
    <property type="entry name" value="Nucleotide_cyclase"/>
</dbReference>
<dbReference type="InterPro" id="IPR000160">
    <property type="entry name" value="GGDEF_dom"/>
</dbReference>
<evidence type="ECO:0000313" key="5">
    <source>
        <dbReference type="EMBL" id="MDT0583218.1"/>
    </source>
</evidence>
<dbReference type="SMART" id="SM00267">
    <property type="entry name" value="GGDEF"/>
    <property type="match status" value="1"/>
</dbReference>
<dbReference type="GO" id="GO:0000160">
    <property type="term" value="P:phosphorelay signal transduction system"/>
    <property type="evidence" value="ECO:0007669"/>
    <property type="project" value="InterPro"/>
</dbReference>
<reference evidence="5 6" key="1">
    <citation type="submission" date="2023-09" db="EMBL/GenBank/DDBJ databases">
        <authorList>
            <person name="Rey-Velasco X."/>
        </authorList>
    </citation>
    <scope>NUCLEOTIDE SEQUENCE [LARGE SCALE GENOMIC DNA]</scope>
    <source>
        <strain evidence="5 6">W409</strain>
    </source>
</reference>
<name>A0AAW8R1C4_9ALTE</name>
<protein>
    <submittedName>
        <fullName evidence="5">Response regulator</fullName>
    </submittedName>
</protein>
<dbReference type="EMBL" id="JAVRIE010000004">
    <property type="protein sequence ID" value="MDT0583218.1"/>
    <property type="molecule type" value="Genomic_DNA"/>
</dbReference>
<gene>
    <name evidence="5" type="ORF">RM544_11765</name>
</gene>
<evidence type="ECO:0000256" key="1">
    <source>
        <dbReference type="ARBA" id="ARBA00022553"/>
    </source>
</evidence>
<dbReference type="AlphaFoldDB" id="A0AAW8R1C4"/>